<evidence type="ECO:0000313" key="3">
    <source>
        <dbReference type="EMBL" id="GMI28517.1"/>
    </source>
</evidence>
<feature type="transmembrane region" description="Helical" evidence="1">
    <location>
        <begin position="563"/>
        <end position="587"/>
    </location>
</feature>
<feature type="transmembrane region" description="Helical" evidence="1">
    <location>
        <begin position="607"/>
        <end position="629"/>
    </location>
</feature>
<comment type="caution">
    <text evidence="3">The sequence shown here is derived from an EMBL/GenBank/DDBJ whole genome shotgun (WGS) entry which is preliminary data.</text>
</comment>
<name>A0ABQ6MMD6_9STRA</name>
<reference evidence="3 4" key="1">
    <citation type="journal article" date="2023" name="Commun. Biol.">
        <title>Genome analysis of Parmales, the sister group of diatoms, reveals the evolutionary specialization of diatoms from phago-mixotrophs to photoautotrophs.</title>
        <authorList>
            <person name="Ban H."/>
            <person name="Sato S."/>
            <person name="Yoshikawa S."/>
            <person name="Yamada K."/>
            <person name="Nakamura Y."/>
            <person name="Ichinomiya M."/>
            <person name="Sato N."/>
            <person name="Blanc-Mathieu R."/>
            <person name="Endo H."/>
            <person name="Kuwata A."/>
            <person name="Ogata H."/>
        </authorList>
    </citation>
    <scope>NUCLEOTIDE SEQUENCE [LARGE SCALE GENOMIC DNA]</scope>
</reference>
<evidence type="ECO:0000256" key="1">
    <source>
        <dbReference type="SAM" id="Phobius"/>
    </source>
</evidence>
<sequence length="947" mass="103695">MLLLLLSPILFYLSGCLLFLSTGDQWYDLAFQHAGPTAAMGVVACQLANVRRPGFPRLEMAVAAAMPLAHGVKLLAYRLNAENMVFGDNLLGVPGGYSEIFWMLVWILAFRAAFVPLRTRLAHLPTPALSAHLLSTSYSLAAALTPIVFLAMQTVACLTREYRSASAADMQATQAACIGLARPNFMVGVHFASQVLYQVFFYPHVAAEVSMEHAMKYDLRAGLRVQLLLYGAATMNVLALFGSREAPPLPGSNDKHILINACSAVVGLCWVGIFLVQASHVIGVLVPDRVRKLHARTRLKKLASRFLLAFDAYAAAHLSSPGPDETAPIYRWLLLVPPTGTVTCYVLYIAVGPWWGFLGKVGANLGVMCTAVLFMSSPAKPLGWEENYSFGCIVISFFLTSVGLLVHRDTEEWTTIAAIDNICKGLVYTICKKSRADLRIEPATYLKNVAWPAALTGIGPIVFLCAEPLGCVLDYDTGAEIYAECDGIISPSFTCQVHLVSFIGYILFFYHYYHGMLSKEMIVKFELTPLLKIQGFLFGGASILTFFVLAMKHPGSLSPFVNGVSYIVFLMWLLIVFFQVFAIKLAPSLLKKPGGVGFLSTGNLYELAPVYVLNLLWLPLISNVLVVVYAKTNAHWTYDVLSAMFPISTLAVCVIFLSRPHLPKPGCIENVAYASIPCHLLVQAAGAQYHRIDKDPAIIFGNAVLWTAMYPLFRRGRKLIHQLPAADLADYVQSTLWGKTIAASFPVVFVTLESLACVTGNTEFRSCAELVEPGLTLCFHIVCFTASAAFFTPFMTMSTERIMRIDVPFVMLLQIVLVIIATLFSLFSYGTGFYAEVPYINVDVFGVVTMCWLLIFCSQACLTIYEKYSQAAPAVDDNGSSLGRASSYLAKMLSDSDQERVELSELELKQDKEAHTKQYDDDTGGVKELVGNLSGEGGIFSGGLLGV</sequence>
<feature type="transmembrane region" description="Helical" evidence="1">
    <location>
        <begin position="221"/>
        <end position="242"/>
    </location>
</feature>
<keyword evidence="1" id="KW-1133">Transmembrane helix</keyword>
<gene>
    <name evidence="3" type="ORF">TeGR_g9794</name>
</gene>
<keyword evidence="2" id="KW-0732">Signal</keyword>
<evidence type="ECO:0000313" key="4">
    <source>
        <dbReference type="Proteomes" id="UP001165060"/>
    </source>
</evidence>
<evidence type="ECO:0000256" key="2">
    <source>
        <dbReference type="SAM" id="SignalP"/>
    </source>
</evidence>
<feature type="transmembrane region" description="Helical" evidence="1">
    <location>
        <begin position="636"/>
        <end position="657"/>
    </location>
</feature>
<feature type="transmembrane region" description="Helical" evidence="1">
    <location>
        <begin position="844"/>
        <end position="865"/>
    </location>
</feature>
<feature type="transmembrane region" description="Helical" evidence="1">
    <location>
        <begin position="774"/>
        <end position="795"/>
    </location>
</feature>
<keyword evidence="4" id="KW-1185">Reference proteome</keyword>
<feature type="transmembrane region" description="Helical" evidence="1">
    <location>
        <begin position="388"/>
        <end position="406"/>
    </location>
</feature>
<protein>
    <submittedName>
        <fullName evidence="3">Uncharacterized protein</fullName>
    </submittedName>
</protein>
<feature type="transmembrane region" description="Helical" evidence="1">
    <location>
        <begin position="497"/>
        <end position="513"/>
    </location>
</feature>
<feature type="transmembrane region" description="Helical" evidence="1">
    <location>
        <begin position="697"/>
        <end position="713"/>
    </location>
</feature>
<feature type="transmembrane region" description="Helical" evidence="1">
    <location>
        <begin position="357"/>
        <end position="376"/>
    </location>
</feature>
<organism evidence="3 4">
    <name type="scientific">Tetraparma gracilis</name>
    <dbReference type="NCBI Taxonomy" id="2962635"/>
    <lineage>
        <taxon>Eukaryota</taxon>
        <taxon>Sar</taxon>
        <taxon>Stramenopiles</taxon>
        <taxon>Ochrophyta</taxon>
        <taxon>Bolidophyceae</taxon>
        <taxon>Parmales</taxon>
        <taxon>Triparmaceae</taxon>
        <taxon>Tetraparma</taxon>
    </lineage>
</organism>
<feature type="transmembrane region" description="Helical" evidence="1">
    <location>
        <begin position="257"/>
        <end position="286"/>
    </location>
</feature>
<feature type="transmembrane region" description="Helical" evidence="1">
    <location>
        <begin position="100"/>
        <end position="117"/>
    </location>
</feature>
<dbReference type="EMBL" id="BRYB01002979">
    <property type="protein sequence ID" value="GMI28517.1"/>
    <property type="molecule type" value="Genomic_DNA"/>
</dbReference>
<feature type="chain" id="PRO_5046653476" evidence="2">
    <location>
        <begin position="17"/>
        <end position="947"/>
    </location>
</feature>
<feature type="signal peptide" evidence="2">
    <location>
        <begin position="1"/>
        <end position="16"/>
    </location>
</feature>
<accession>A0ABQ6MMD6</accession>
<feature type="transmembrane region" description="Helical" evidence="1">
    <location>
        <begin position="741"/>
        <end position="762"/>
    </location>
</feature>
<feature type="transmembrane region" description="Helical" evidence="1">
    <location>
        <begin position="533"/>
        <end position="551"/>
    </location>
</feature>
<dbReference type="Proteomes" id="UP001165060">
    <property type="component" value="Unassembled WGS sequence"/>
</dbReference>
<keyword evidence="1" id="KW-0472">Membrane</keyword>
<proteinExistence type="predicted"/>
<feature type="transmembrane region" description="Helical" evidence="1">
    <location>
        <begin position="807"/>
        <end position="829"/>
    </location>
</feature>
<feature type="transmembrane region" description="Helical" evidence="1">
    <location>
        <begin position="329"/>
        <end position="350"/>
    </location>
</feature>
<feature type="transmembrane region" description="Helical" evidence="1">
    <location>
        <begin position="137"/>
        <end position="158"/>
    </location>
</feature>
<keyword evidence="1" id="KW-0812">Transmembrane</keyword>